<gene>
    <name evidence="2" type="ORF">LTR05_000917</name>
</gene>
<sequence>MGNRQPSSYHICESAPYEDEVNDADDEPYEEEEEDDTTTMLVGPAAAGEEHFARKYGWQTNVVSNQDQDDERNIYYEAPGHNFVARVHEVGLPAESSLPNSENTVGRIEAAQLRNPLEPWELEAVHESTGRSYEELRRMFPEARSMETPASNTRPVTEGAIICAQCRRTATPEYVDWLREGNVAFCSLCGMTRSPLDPTEDPDYYGFNPRTVIYHCTCRCHCPEVYSSDMDIDSDFEDAAEGEGDDDFSNPLLAGLRIPVSNHLTRTLPVFAEPHDLDANPFVPTSSAEASRDEMRHEFGLPELRFSDHADEFEADIHTITMAMDDAEVSRALEDYETALSYLDFALYTCDNLELDPGQAPFSDALSAHREVFQILYEQELEAEGIPLDYEDAQAAYAAYLAY</sequence>
<dbReference type="Proteomes" id="UP001309876">
    <property type="component" value="Unassembled WGS sequence"/>
</dbReference>
<evidence type="ECO:0000256" key="1">
    <source>
        <dbReference type="SAM" id="MobiDB-lite"/>
    </source>
</evidence>
<feature type="region of interest" description="Disordered" evidence="1">
    <location>
        <begin position="1"/>
        <end position="39"/>
    </location>
</feature>
<dbReference type="EMBL" id="JAVRRJ010000001">
    <property type="protein sequence ID" value="KAK5090741.1"/>
    <property type="molecule type" value="Genomic_DNA"/>
</dbReference>
<organism evidence="2 3">
    <name type="scientific">Lithohypha guttulata</name>
    <dbReference type="NCBI Taxonomy" id="1690604"/>
    <lineage>
        <taxon>Eukaryota</taxon>
        <taxon>Fungi</taxon>
        <taxon>Dikarya</taxon>
        <taxon>Ascomycota</taxon>
        <taxon>Pezizomycotina</taxon>
        <taxon>Eurotiomycetes</taxon>
        <taxon>Chaetothyriomycetidae</taxon>
        <taxon>Chaetothyriales</taxon>
        <taxon>Trichomeriaceae</taxon>
        <taxon>Lithohypha</taxon>
    </lineage>
</organism>
<proteinExistence type="predicted"/>
<evidence type="ECO:0000313" key="3">
    <source>
        <dbReference type="Proteomes" id="UP001309876"/>
    </source>
</evidence>
<reference evidence="2 3" key="1">
    <citation type="submission" date="2023-08" db="EMBL/GenBank/DDBJ databases">
        <title>Black Yeasts Isolated from many extreme environments.</title>
        <authorList>
            <person name="Coleine C."/>
            <person name="Stajich J.E."/>
            <person name="Selbmann L."/>
        </authorList>
    </citation>
    <scope>NUCLEOTIDE SEQUENCE [LARGE SCALE GENOMIC DNA]</scope>
    <source>
        <strain evidence="2 3">CCFEE 5910</strain>
    </source>
</reference>
<evidence type="ECO:0000313" key="2">
    <source>
        <dbReference type="EMBL" id="KAK5090741.1"/>
    </source>
</evidence>
<name>A0AAN7T872_9EURO</name>
<comment type="caution">
    <text evidence="2">The sequence shown here is derived from an EMBL/GenBank/DDBJ whole genome shotgun (WGS) entry which is preliminary data.</text>
</comment>
<protein>
    <submittedName>
        <fullName evidence="2">Uncharacterized protein</fullName>
    </submittedName>
</protein>
<keyword evidence="3" id="KW-1185">Reference proteome</keyword>
<dbReference type="AlphaFoldDB" id="A0AAN7T872"/>
<feature type="compositionally biased region" description="Acidic residues" evidence="1">
    <location>
        <begin position="16"/>
        <end position="37"/>
    </location>
</feature>
<accession>A0AAN7T872</accession>